<keyword evidence="7" id="KW-0408">Iron</keyword>
<keyword evidence="10" id="KW-0472">Membrane</keyword>
<gene>
    <name evidence="11" type="ORF">EW145_g3297</name>
</gene>
<evidence type="ECO:0000256" key="2">
    <source>
        <dbReference type="ARBA" id="ARBA00005179"/>
    </source>
</evidence>
<evidence type="ECO:0000256" key="3">
    <source>
        <dbReference type="ARBA" id="ARBA00010617"/>
    </source>
</evidence>
<organism evidence="11 12">
    <name type="scientific">Phellinidium pouzarii</name>
    <dbReference type="NCBI Taxonomy" id="167371"/>
    <lineage>
        <taxon>Eukaryota</taxon>
        <taxon>Fungi</taxon>
        <taxon>Dikarya</taxon>
        <taxon>Basidiomycota</taxon>
        <taxon>Agaricomycotina</taxon>
        <taxon>Agaricomycetes</taxon>
        <taxon>Hymenochaetales</taxon>
        <taxon>Hymenochaetaceae</taxon>
        <taxon>Phellinidium</taxon>
    </lineage>
</organism>
<sequence>MINYMASTTVSQTYGVIVATVVFLYLYRRRFYGRNANAEGMELRDPPGPRGIPIFGNEFQIPKDKQWLKFDEWSQRYDTIPSLGNIVRITTMGQPIIILNSAQVALDILETRGNIYSDRPRAVMAGELVGWNRGLGYAQYGERFKDFRKMFHQTMGPRSLPDLRPLQEKENARLLLRLLEKPEAFIEHARQSTGATILKLAYGYTAKPESDPFVKIAEDAMAGFSKASEPGAFMVDRFPFLKCVPSWLPGANFHSDAKAMRDNRELLYDVPFNFVESEMASGHFVSSFTSRYLTEKQDPSESEKELVKAAAASLYSGGADTTPSSITSFILAMTLYPEVQARGQAEVDDFVGNKRLPNLADRDGLPYVNAIVKEILRWNPVVPLGLPHQVIQDDVYENYKIPKGTIVWANIWTILHDKNIFTEPFEFYPERFIESTGFTALKEGDRAIDPSYLAFGFGRSFALHIPSDSPSNPFGRFKPFIPRDLPRETPVSDHLILRFQLVSQAHSVHRIVSVPANYTFWHLSRLTQFLFGWKDERTERSGSSHVKVKRRVEHVFTVQKRATFYPNLNGLIKSGETVVRVAGNVKNLKLRIKDNITWEREECYMLRQLWHRLGSSTDVSRVVIYDYDALSSRKEIVHITISSESDKLRAMLQNPDDLGNTPFVIMGQGLPDDDDDDEDFALDLEQWNEPSAFENYILSQEEDEEDGDDDNPSASRLAEQQALIKRRMTAPLPKRLPVDDELGPEDDSEEELIPAAKGKTAKTAVLRAPVKKRTSMPLATRLPDPDETREVGVEYPSKQNVLVQAPAIALGHSPMKKCVARLPDPDESREIGVEYPAPRRRRFPGREEDQEESLEIDDRTEDEMPAKKSRMTLDTRAHALENKPAVLYRPVKQMPIRGGGRRVSSVQTNKNVYELVESETEL</sequence>
<keyword evidence="8" id="KW-0503">Monooxygenase</keyword>
<evidence type="ECO:0000256" key="9">
    <source>
        <dbReference type="SAM" id="MobiDB-lite"/>
    </source>
</evidence>
<evidence type="ECO:0000256" key="1">
    <source>
        <dbReference type="ARBA" id="ARBA00001971"/>
    </source>
</evidence>
<comment type="caution">
    <text evidence="11">The sequence shown here is derived from an EMBL/GenBank/DDBJ whole genome shotgun (WGS) entry which is preliminary data.</text>
</comment>
<keyword evidence="4" id="KW-0349">Heme</keyword>
<feature type="region of interest" description="Disordered" evidence="9">
    <location>
        <begin position="725"/>
        <end position="747"/>
    </location>
</feature>
<dbReference type="Gene3D" id="1.10.630.10">
    <property type="entry name" value="Cytochrome P450"/>
    <property type="match status" value="1"/>
</dbReference>
<feature type="compositionally biased region" description="Acidic residues" evidence="9">
    <location>
        <begin position="848"/>
        <end position="861"/>
    </location>
</feature>
<dbReference type="PANTHER" id="PTHR46300:SF7">
    <property type="entry name" value="P450, PUTATIVE (EUROFUNG)-RELATED"/>
    <property type="match status" value="1"/>
</dbReference>
<feature type="region of interest" description="Disordered" evidence="9">
    <location>
        <begin position="820"/>
        <end position="877"/>
    </location>
</feature>
<accession>A0A4S4L7U3</accession>
<dbReference type="Gene3D" id="3.10.290.30">
    <property type="entry name" value="MM3350-like"/>
    <property type="match status" value="1"/>
</dbReference>
<evidence type="ECO:0000256" key="6">
    <source>
        <dbReference type="ARBA" id="ARBA00023002"/>
    </source>
</evidence>
<comment type="cofactor">
    <cofactor evidence="1">
        <name>heme</name>
        <dbReference type="ChEBI" id="CHEBI:30413"/>
    </cofactor>
</comment>
<keyword evidence="12" id="KW-1185">Reference proteome</keyword>
<evidence type="ECO:0000256" key="4">
    <source>
        <dbReference type="ARBA" id="ARBA00022617"/>
    </source>
</evidence>
<dbReference type="EMBL" id="SGPK01000137">
    <property type="protein sequence ID" value="THH07559.1"/>
    <property type="molecule type" value="Genomic_DNA"/>
</dbReference>
<comment type="similarity">
    <text evidence="3">Belongs to the cytochrome P450 family.</text>
</comment>
<dbReference type="InterPro" id="IPR036396">
    <property type="entry name" value="Cyt_P450_sf"/>
</dbReference>
<dbReference type="InterPro" id="IPR024047">
    <property type="entry name" value="MM3350-like_sf"/>
</dbReference>
<dbReference type="CDD" id="cd11065">
    <property type="entry name" value="CYP64-like"/>
    <property type="match status" value="1"/>
</dbReference>
<feature type="compositionally biased region" description="Basic and acidic residues" evidence="9">
    <location>
        <begin position="823"/>
        <end position="832"/>
    </location>
</feature>
<evidence type="ECO:0008006" key="13">
    <source>
        <dbReference type="Google" id="ProtNLM"/>
    </source>
</evidence>
<feature type="transmembrane region" description="Helical" evidence="10">
    <location>
        <begin position="6"/>
        <end position="27"/>
    </location>
</feature>
<keyword evidence="6" id="KW-0560">Oxidoreductase</keyword>
<evidence type="ECO:0000256" key="7">
    <source>
        <dbReference type="ARBA" id="ARBA00023004"/>
    </source>
</evidence>
<dbReference type="SUPFAM" id="SSF48264">
    <property type="entry name" value="Cytochrome P450"/>
    <property type="match status" value="1"/>
</dbReference>
<dbReference type="OrthoDB" id="2789670at2759"/>
<dbReference type="PRINTS" id="PR00463">
    <property type="entry name" value="EP450I"/>
</dbReference>
<feature type="compositionally biased region" description="Basic and acidic residues" evidence="9">
    <location>
        <begin position="862"/>
        <end position="877"/>
    </location>
</feature>
<dbReference type="GO" id="GO:0016705">
    <property type="term" value="F:oxidoreductase activity, acting on paired donors, with incorporation or reduction of molecular oxygen"/>
    <property type="evidence" value="ECO:0007669"/>
    <property type="project" value="InterPro"/>
</dbReference>
<dbReference type="PANTHER" id="PTHR46300">
    <property type="entry name" value="P450, PUTATIVE (EUROFUNG)-RELATED-RELATED"/>
    <property type="match status" value="1"/>
</dbReference>
<keyword evidence="5" id="KW-0479">Metal-binding</keyword>
<evidence type="ECO:0000256" key="8">
    <source>
        <dbReference type="ARBA" id="ARBA00023033"/>
    </source>
</evidence>
<evidence type="ECO:0000313" key="12">
    <source>
        <dbReference type="Proteomes" id="UP000308199"/>
    </source>
</evidence>
<evidence type="ECO:0000256" key="5">
    <source>
        <dbReference type="ARBA" id="ARBA00022723"/>
    </source>
</evidence>
<dbReference type="InterPro" id="IPR001128">
    <property type="entry name" value="Cyt_P450"/>
</dbReference>
<dbReference type="InterPro" id="IPR050364">
    <property type="entry name" value="Cytochrome_P450_fung"/>
</dbReference>
<keyword evidence="10" id="KW-0812">Transmembrane</keyword>
<dbReference type="GO" id="GO:0005506">
    <property type="term" value="F:iron ion binding"/>
    <property type="evidence" value="ECO:0007669"/>
    <property type="project" value="InterPro"/>
</dbReference>
<evidence type="ECO:0000313" key="11">
    <source>
        <dbReference type="EMBL" id="THH07559.1"/>
    </source>
</evidence>
<dbReference type="GO" id="GO:0020037">
    <property type="term" value="F:heme binding"/>
    <property type="evidence" value="ECO:0007669"/>
    <property type="project" value="InterPro"/>
</dbReference>
<protein>
    <recommendedName>
        <fullName evidence="13">Cytochrome P450</fullName>
    </recommendedName>
</protein>
<dbReference type="Pfam" id="PF00067">
    <property type="entry name" value="p450"/>
    <property type="match status" value="1"/>
</dbReference>
<name>A0A4S4L7U3_9AGAM</name>
<keyword evidence="10" id="KW-1133">Transmembrane helix</keyword>
<dbReference type="Proteomes" id="UP000308199">
    <property type="component" value="Unassembled WGS sequence"/>
</dbReference>
<dbReference type="GO" id="GO:0004497">
    <property type="term" value="F:monooxygenase activity"/>
    <property type="evidence" value="ECO:0007669"/>
    <property type="project" value="UniProtKB-KW"/>
</dbReference>
<evidence type="ECO:0000256" key="10">
    <source>
        <dbReference type="SAM" id="Phobius"/>
    </source>
</evidence>
<reference evidence="11 12" key="1">
    <citation type="submission" date="2019-02" db="EMBL/GenBank/DDBJ databases">
        <title>Genome sequencing of the rare red list fungi Phellinidium pouzarii.</title>
        <authorList>
            <person name="Buettner E."/>
            <person name="Kellner H."/>
        </authorList>
    </citation>
    <scope>NUCLEOTIDE SEQUENCE [LARGE SCALE GENOMIC DNA]</scope>
    <source>
        <strain evidence="11 12">DSM 108285</strain>
    </source>
</reference>
<dbReference type="InterPro" id="IPR002401">
    <property type="entry name" value="Cyt_P450_E_grp-I"/>
</dbReference>
<comment type="pathway">
    <text evidence="2">Secondary metabolite biosynthesis.</text>
</comment>
<dbReference type="AlphaFoldDB" id="A0A4S4L7U3"/>
<proteinExistence type="inferred from homology"/>